<evidence type="ECO:0000313" key="1">
    <source>
        <dbReference type="Proteomes" id="UP000694843"/>
    </source>
</evidence>
<protein>
    <submittedName>
        <fullName evidence="2">Uncharacterized protein LOC125177756</fullName>
    </submittedName>
</protein>
<evidence type="ECO:0000313" key="2">
    <source>
        <dbReference type="RefSeq" id="XP_047736056.1"/>
    </source>
</evidence>
<proteinExistence type="predicted"/>
<accession>A0A979FHI8</accession>
<dbReference type="InterPro" id="IPR008042">
    <property type="entry name" value="Retrotrans_Pao"/>
</dbReference>
<dbReference type="GeneID" id="125177756"/>
<dbReference type="RefSeq" id="XP_047736056.1">
    <property type="nucleotide sequence ID" value="XM_047880100.1"/>
</dbReference>
<dbReference type="OMA" id="CPEESAM"/>
<reference evidence="2" key="1">
    <citation type="submission" date="2025-08" db="UniProtKB">
        <authorList>
            <consortium name="RefSeq"/>
        </authorList>
    </citation>
    <scope>IDENTIFICATION</scope>
    <source>
        <tissue evidence="2">Whole organism</tissue>
    </source>
</reference>
<dbReference type="GO" id="GO:0071897">
    <property type="term" value="P:DNA biosynthetic process"/>
    <property type="evidence" value="ECO:0007669"/>
    <property type="project" value="UniProtKB-ARBA"/>
</dbReference>
<dbReference type="KEGG" id="hazt:125177756"/>
<dbReference type="PANTHER" id="PTHR47331">
    <property type="entry name" value="PHD-TYPE DOMAIN-CONTAINING PROTEIN"/>
    <property type="match status" value="1"/>
</dbReference>
<dbReference type="AlphaFoldDB" id="A0A979FHI8"/>
<name>A0A979FHI8_HYAAZ</name>
<dbReference type="Pfam" id="PF05380">
    <property type="entry name" value="Peptidase_A17"/>
    <property type="match status" value="1"/>
</dbReference>
<dbReference type="OrthoDB" id="6374677at2759"/>
<organism evidence="1 2">
    <name type="scientific">Hyalella azteca</name>
    <name type="common">Amphipod</name>
    <dbReference type="NCBI Taxonomy" id="294128"/>
    <lineage>
        <taxon>Eukaryota</taxon>
        <taxon>Metazoa</taxon>
        <taxon>Ecdysozoa</taxon>
        <taxon>Arthropoda</taxon>
        <taxon>Crustacea</taxon>
        <taxon>Multicrustacea</taxon>
        <taxon>Malacostraca</taxon>
        <taxon>Eumalacostraca</taxon>
        <taxon>Peracarida</taxon>
        <taxon>Amphipoda</taxon>
        <taxon>Senticaudata</taxon>
        <taxon>Talitrida</taxon>
        <taxon>Talitroidea</taxon>
        <taxon>Hyalellidae</taxon>
        <taxon>Hyalella</taxon>
    </lineage>
</organism>
<dbReference type="SUPFAM" id="SSF56672">
    <property type="entry name" value="DNA/RNA polymerases"/>
    <property type="match status" value="1"/>
</dbReference>
<dbReference type="InterPro" id="IPR043502">
    <property type="entry name" value="DNA/RNA_pol_sf"/>
</dbReference>
<sequence>MTNSLIGVLLRFRQDKVALTADIEKMFYQVRVPPEHSDFMRFFWYGAAGELSEFRLKVHVFGARSSPSVANFALRLTARDGKSRSEKSKTIVDRNFYVDDLLVSYPDESEAVASLLDLRSLLAQGSFNLTSFAGTSKVVLSALPEDSLSNALNADSLASQALPESMALCVTWNTDNDSLGYRVVAVKFPATRRGVLRTIASIYDPLELAGPVVVPAKAIFQETCRLKLNWDDELPPALLSAWNAWQTDIRALSDWLVPRCLHLSSDGRRAQLHVFCDGSETAYGAVAYARVETSSSIIVSSPIMAKSRLTPLNNSALKQFLELSFVPLNLV</sequence>
<keyword evidence="1" id="KW-1185">Reference proteome</keyword>
<dbReference type="Proteomes" id="UP000694843">
    <property type="component" value="Unplaced"/>
</dbReference>
<gene>
    <name evidence="2" type="primary">LOC125177756</name>
</gene>